<keyword evidence="2" id="KW-1185">Reference proteome</keyword>
<reference evidence="2" key="1">
    <citation type="journal article" date="2019" name="Int. J. Syst. Evol. Microbiol.">
        <title>The Global Catalogue of Microorganisms (GCM) 10K type strain sequencing project: providing services to taxonomists for standard genome sequencing and annotation.</title>
        <authorList>
            <consortium name="The Broad Institute Genomics Platform"/>
            <consortium name="The Broad Institute Genome Sequencing Center for Infectious Disease"/>
            <person name="Wu L."/>
            <person name="Ma J."/>
        </authorList>
    </citation>
    <scope>NUCLEOTIDE SEQUENCE [LARGE SCALE GENOMIC DNA]</scope>
    <source>
        <strain evidence="2">JCM 17110</strain>
    </source>
</reference>
<dbReference type="NCBIfam" id="TIGR02563">
    <property type="entry name" value="cas_Csy4"/>
    <property type="match status" value="1"/>
</dbReference>
<accession>A0ABP6V6V5</accession>
<gene>
    <name evidence="1" type="ORF">GCM10022394_04570</name>
</gene>
<sequence>MRYAFVIKFMPEKADEKLLAGRCIKTLHYHHGKCSNFSVGVGFPSWSSESLGRHISFSGVSSRQVCELNEEHYFKFMKNEGFFGVSDVFEVPEHVYDVRFIRNQGVSKCFAGERRRRMLRAKRRAENRGEVYSPDENLEERVVDNFHVAYVDSSSTNQRFALFIQKEIASDEVSCGYNAYGLSTNSHHRGTVPELGHCLETIF</sequence>
<dbReference type="InterPro" id="IPR042564">
    <property type="entry name" value="CRISPR-Cas6/Csy4_sf"/>
</dbReference>
<comment type="caution">
    <text evidence="1">The sequence shown here is derived from an EMBL/GenBank/DDBJ whole genome shotgun (WGS) entry which is preliminary data.</text>
</comment>
<proteinExistence type="predicted"/>
<protein>
    <submittedName>
        <fullName evidence="1">Uncharacterized protein</fullName>
    </submittedName>
</protein>
<dbReference type="InterPro" id="IPR013396">
    <property type="entry name" value="CRISPR-assoc_prot_Csy4"/>
</dbReference>
<evidence type="ECO:0000313" key="2">
    <source>
        <dbReference type="Proteomes" id="UP001500795"/>
    </source>
</evidence>
<evidence type="ECO:0000313" key="1">
    <source>
        <dbReference type="EMBL" id="GAA3528484.1"/>
    </source>
</evidence>
<organism evidence="1 2">
    <name type="scientific">Zobellella aerophila</name>
    <dbReference type="NCBI Taxonomy" id="870480"/>
    <lineage>
        <taxon>Bacteria</taxon>
        <taxon>Pseudomonadati</taxon>
        <taxon>Pseudomonadota</taxon>
        <taxon>Gammaproteobacteria</taxon>
        <taxon>Aeromonadales</taxon>
        <taxon>Aeromonadaceae</taxon>
        <taxon>Zobellella</taxon>
    </lineage>
</organism>
<name>A0ABP6V6V5_9GAMM</name>
<dbReference type="EMBL" id="BAABCX010000001">
    <property type="protein sequence ID" value="GAA3528484.1"/>
    <property type="molecule type" value="Genomic_DNA"/>
</dbReference>
<dbReference type="Pfam" id="PF09618">
    <property type="entry name" value="Cas_Csy4"/>
    <property type="match status" value="1"/>
</dbReference>
<dbReference type="Proteomes" id="UP001500795">
    <property type="component" value="Unassembled WGS sequence"/>
</dbReference>
<dbReference type="RefSeq" id="WP_344954323.1">
    <property type="nucleotide sequence ID" value="NZ_BAABCX010000001.1"/>
</dbReference>
<dbReference type="Gene3D" id="3.30.70.2540">
    <property type="entry name" value="CRISPR-associated endoribonuclease Cas6/Csy4"/>
    <property type="match status" value="1"/>
</dbReference>